<proteinExistence type="predicted"/>
<feature type="chain" id="PRO_5004577349" description="C-type lectin domain-containing protein" evidence="1">
    <location>
        <begin position="20"/>
        <end position="109"/>
    </location>
</feature>
<sequence>MKFIILLAVIMLCVSNGYTASPSTKASNDCPNCVDDSQYPNKWTMPLLRLGDKKFYLGIFFKANWFKATQYCRYHGMHLASINSQEENDKLEKHIRDFGKKIFIKFSKN</sequence>
<keyword evidence="1" id="KW-0732">Signal</keyword>
<reference evidence="3" key="2">
    <citation type="submission" date="2015-06" db="UniProtKB">
        <authorList>
            <consortium name="EnsemblMetazoa"/>
        </authorList>
    </citation>
    <scope>IDENTIFICATION</scope>
</reference>
<organism evidence="3 4">
    <name type="scientific">Megaselia scalaris</name>
    <name type="common">Humpbacked fly</name>
    <name type="synonym">Phora scalaris</name>
    <dbReference type="NCBI Taxonomy" id="36166"/>
    <lineage>
        <taxon>Eukaryota</taxon>
        <taxon>Metazoa</taxon>
        <taxon>Ecdysozoa</taxon>
        <taxon>Arthropoda</taxon>
        <taxon>Hexapoda</taxon>
        <taxon>Insecta</taxon>
        <taxon>Pterygota</taxon>
        <taxon>Neoptera</taxon>
        <taxon>Endopterygota</taxon>
        <taxon>Diptera</taxon>
        <taxon>Brachycera</taxon>
        <taxon>Muscomorpha</taxon>
        <taxon>Platypezoidea</taxon>
        <taxon>Phoridae</taxon>
        <taxon>Megaseliini</taxon>
        <taxon>Megaselia</taxon>
    </lineage>
</organism>
<dbReference type="Pfam" id="PF00059">
    <property type="entry name" value="Lectin_C"/>
    <property type="match status" value="1"/>
</dbReference>
<dbReference type="AlphaFoldDB" id="T1GGF4"/>
<evidence type="ECO:0000256" key="1">
    <source>
        <dbReference type="SAM" id="SignalP"/>
    </source>
</evidence>
<evidence type="ECO:0000313" key="3">
    <source>
        <dbReference type="EnsemblMetazoa" id="MESCA002474-PA"/>
    </source>
</evidence>
<dbReference type="CDD" id="cd00037">
    <property type="entry name" value="CLECT"/>
    <property type="match status" value="1"/>
</dbReference>
<dbReference type="InterPro" id="IPR016186">
    <property type="entry name" value="C-type_lectin-like/link_sf"/>
</dbReference>
<evidence type="ECO:0000313" key="4">
    <source>
        <dbReference type="Proteomes" id="UP000015102"/>
    </source>
</evidence>
<protein>
    <recommendedName>
        <fullName evidence="2">C-type lectin domain-containing protein</fullName>
    </recommendedName>
</protein>
<name>T1GGF4_MEGSC</name>
<dbReference type="InterPro" id="IPR016187">
    <property type="entry name" value="CTDL_fold"/>
</dbReference>
<evidence type="ECO:0000259" key="2">
    <source>
        <dbReference type="Pfam" id="PF00059"/>
    </source>
</evidence>
<keyword evidence="4" id="KW-1185">Reference proteome</keyword>
<reference evidence="4" key="1">
    <citation type="submission" date="2013-02" db="EMBL/GenBank/DDBJ databases">
        <authorList>
            <person name="Hughes D."/>
        </authorList>
    </citation>
    <scope>NUCLEOTIDE SEQUENCE</scope>
    <source>
        <strain>Durham</strain>
        <strain evidence="4">NC isolate 2 -- Noor lab</strain>
    </source>
</reference>
<accession>T1GGF4</accession>
<feature type="signal peptide" evidence="1">
    <location>
        <begin position="1"/>
        <end position="19"/>
    </location>
</feature>
<feature type="domain" description="C-type lectin" evidence="2">
    <location>
        <begin position="62"/>
        <end position="106"/>
    </location>
</feature>
<dbReference type="SUPFAM" id="SSF56436">
    <property type="entry name" value="C-type lectin-like"/>
    <property type="match status" value="1"/>
</dbReference>
<dbReference type="HOGENOM" id="CLU_2186932_0_0_1"/>
<dbReference type="Proteomes" id="UP000015102">
    <property type="component" value="Unassembled WGS sequence"/>
</dbReference>
<dbReference type="Gene3D" id="3.10.100.10">
    <property type="entry name" value="Mannose-Binding Protein A, subunit A"/>
    <property type="match status" value="1"/>
</dbReference>
<dbReference type="EMBL" id="CAQQ02391785">
    <property type="status" value="NOT_ANNOTATED_CDS"/>
    <property type="molecule type" value="Genomic_DNA"/>
</dbReference>
<dbReference type="STRING" id="36166.T1GGF4"/>
<dbReference type="InterPro" id="IPR001304">
    <property type="entry name" value="C-type_lectin-like"/>
</dbReference>
<dbReference type="EnsemblMetazoa" id="MESCA002474-RA">
    <property type="protein sequence ID" value="MESCA002474-PA"/>
    <property type="gene ID" value="MESCA002474"/>
</dbReference>